<protein>
    <recommendedName>
        <fullName evidence="4">Outer membrane protein beta-barrel domain-containing protein</fullName>
    </recommendedName>
</protein>
<evidence type="ECO:0000256" key="1">
    <source>
        <dbReference type="SAM" id="SignalP"/>
    </source>
</evidence>
<dbReference type="AlphaFoldDB" id="A0A1R4B549"/>
<gene>
    <name evidence="2" type="ORF">VPAL9027_02006</name>
</gene>
<dbReference type="PANTHER" id="PTHR34001">
    <property type="entry name" value="BLL7405 PROTEIN"/>
    <property type="match status" value="1"/>
</dbReference>
<evidence type="ECO:0000313" key="2">
    <source>
        <dbReference type="EMBL" id="SJL84026.1"/>
    </source>
</evidence>
<keyword evidence="3" id="KW-1185">Reference proteome</keyword>
<reference evidence="2 3" key="1">
    <citation type="submission" date="2017-02" db="EMBL/GenBank/DDBJ databases">
        <authorList>
            <person name="Peterson S.W."/>
        </authorList>
    </citation>
    <scope>NUCLEOTIDE SEQUENCE [LARGE SCALE GENOMIC DNA]</scope>
    <source>
        <strain evidence="2 3">CECT 9027</strain>
    </source>
</reference>
<dbReference type="RefSeq" id="WP_077314424.1">
    <property type="nucleotide sequence ID" value="NZ_AP024888.1"/>
</dbReference>
<dbReference type="PROSITE" id="PS51257">
    <property type="entry name" value="PROKAR_LIPOPROTEIN"/>
    <property type="match status" value="1"/>
</dbReference>
<evidence type="ECO:0008006" key="4">
    <source>
        <dbReference type="Google" id="ProtNLM"/>
    </source>
</evidence>
<feature type="chain" id="PRO_5011961114" description="Outer membrane protein beta-barrel domain-containing protein" evidence="1">
    <location>
        <begin position="28"/>
        <end position="258"/>
    </location>
</feature>
<dbReference type="InterPro" id="IPR011250">
    <property type="entry name" value="OMP/PagP_B-barrel"/>
</dbReference>
<dbReference type="InterPro" id="IPR051692">
    <property type="entry name" value="OMP-like"/>
</dbReference>
<keyword evidence="1" id="KW-0732">Signal</keyword>
<accession>A0A1R4B549</accession>
<name>A0A1R4B549_9VIBR</name>
<dbReference type="OrthoDB" id="268975at2"/>
<dbReference type="PANTHER" id="PTHR34001:SF3">
    <property type="entry name" value="BLL7405 PROTEIN"/>
    <property type="match status" value="1"/>
</dbReference>
<dbReference type="STRING" id="1918946.VPAL9027_02006"/>
<evidence type="ECO:0000313" key="3">
    <source>
        <dbReference type="Proteomes" id="UP000189475"/>
    </source>
</evidence>
<dbReference type="SUPFAM" id="SSF56925">
    <property type="entry name" value="OMPA-like"/>
    <property type="match status" value="1"/>
</dbReference>
<dbReference type="Proteomes" id="UP000189475">
    <property type="component" value="Unassembled WGS sequence"/>
</dbReference>
<feature type="signal peptide" evidence="1">
    <location>
        <begin position="1"/>
        <end position="27"/>
    </location>
</feature>
<organism evidence="2 3">
    <name type="scientific">Vibrio palustris</name>
    <dbReference type="NCBI Taxonomy" id="1918946"/>
    <lineage>
        <taxon>Bacteria</taxon>
        <taxon>Pseudomonadati</taxon>
        <taxon>Pseudomonadota</taxon>
        <taxon>Gammaproteobacteria</taxon>
        <taxon>Vibrionales</taxon>
        <taxon>Vibrionaceae</taxon>
        <taxon>Vibrio</taxon>
    </lineage>
</organism>
<dbReference type="EMBL" id="FUFT01000005">
    <property type="protein sequence ID" value="SJL84026.1"/>
    <property type="molecule type" value="Genomic_DNA"/>
</dbReference>
<proteinExistence type="predicted"/>
<sequence>MNSLSKNTLLNCAIFSLAATTSSIACAADSDTSWAGLYGGITIGTLYGKADPDTTVTDGSYFQTQNINKLNHTFQKDVSGSTPTASLLFGYLKQNDNFLYGIEADLTLMEFNEKTSTTTFYKSPSSLENTTDTRIKNHYSLAIRPTIGYSFGSTMVQLGVGPVISQFTYKFDFIDGAGAKTSSDHDKTEIGVSANIGIKHKFDNGLILQGDYVYSQYSNIANRESLLTRQTGVTTTDTFSYDSDFQSHNVRIGLVKYF</sequence>